<dbReference type="Pfam" id="PF00155">
    <property type="entry name" value="Aminotran_1_2"/>
    <property type="match status" value="1"/>
</dbReference>
<protein>
    <recommendedName>
        <fullName evidence="9">Histidinol-phosphate aminotransferase</fullName>
        <ecNumber evidence="9">2.6.1.9</ecNumber>
    </recommendedName>
    <alternativeName>
        <fullName evidence="9">Imidazole acetol-phosphate transaminase</fullName>
    </alternativeName>
</protein>
<dbReference type="NCBIfam" id="TIGR01141">
    <property type="entry name" value="hisC"/>
    <property type="match status" value="1"/>
</dbReference>
<dbReference type="GO" id="GO:0000105">
    <property type="term" value="P:L-histidine biosynthetic process"/>
    <property type="evidence" value="ECO:0007669"/>
    <property type="project" value="UniProtKB-UniRule"/>
</dbReference>
<dbReference type="Gene3D" id="3.40.640.10">
    <property type="entry name" value="Type I PLP-dependent aspartate aminotransferase-like (Major domain)"/>
    <property type="match status" value="1"/>
</dbReference>
<dbReference type="PANTHER" id="PTHR43643:SF3">
    <property type="entry name" value="HISTIDINOL-PHOSPHATE AMINOTRANSFERASE"/>
    <property type="match status" value="1"/>
</dbReference>
<evidence type="ECO:0000256" key="5">
    <source>
        <dbReference type="ARBA" id="ARBA00022576"/>
    </source>
</evidence>
<accession>A0A1C7NX17</accession>
<evidence type="ECO:0000259" key="10">
    <source>
        <dbReference type="Pfam" id="PF00155"/>
    </source>
</evidence>
<comment type="cofactor">
    <cofactor evidence="1 9">
        <name>pyridoxal 5'-phosphate</name>
        <dbReference type="ChEBI" id="CHEBI:597326"/>
    </cofactor>
</comment>
<dbReference type="Proteomes" id="UP000093111">
    <property type="component" value="Unassembled WGS sequence"/>
</dbReference>
<keyword evidence="9" id="KW-0368">Histidine biosynthesis</keyword>
<name>A0A1C7NX17_9HYPH</name>
<feature type="modified residue" description="N6-(pyridoxal phosphate)lysine" evidence="9">
    <location>
        <position position="212"/>
    </location>
</feature>
<keyword evidence="6 9" id="KW-0808">Transferase</keyword>
<reference evidence="11 12" key="1">
    <citation type="journal article" date="2016" name="Syst. Appl. Microbiol.">
        <title>Pararhizobium polonicum sp. nov. isolated from tumors on stone fruit rootstocks.</title>
        <authorList>
            <person name="Pulawska J."/>
            <person name="Kuzmanovic N."/>
            <person name="Willems A."/>
            <person name="Pothier J.F."/>
        </authorList>
    </citation>
    <scope>NUCLEOTIDE SEQUENCE [LARGE SCALE GENOMIC DNA]</scope>
    <source>
        <strain evidence="11 12">F5.1</strain>
    </source>
</reference>
<evidence type="ECO:0000256" key="7">
    <source>
        <dbReference type="ARBA" id="ARBA00022898"/>
    </source>
</evidence>
<dbReference type="InterPro" id="IPR001917">
    <property type="entry name" value="Aminotrans_II_pyridoxalP_BS"/>
</dbReference>
<dbReference type="PROSITE" id="PS00599">
    <property type="entry name" value="AA_TRANSFER_CLASS_2"/>
    <property type="match status" value="1"/>
</dbReference>
<evidence type="ECO:0000256" key="4">
    <source>
        <dbReference type="ARBA" id="ARBA00011738"/>
    </source>
</evidence>
<dbReference type="InterPro" id="IPR015424">
    <property type="entry name" value="PyrdxlP-dep_Trfase"/>
</dbReference>
<evidence type="ECO:0000256" key="9">
    <source>
        <dbReference type="HAMAP-Rule" id="MF_01023"/>
    </source>
</evidence>
<dbReference type="EC" id="2.6.1.9" evidence="9"/>
<dbReference type="InterPro" id="IPR004839">
    <property type="entry name" value="Aminotransferase_I/II_large"/>
</dbReference>
<organism evidence="11 12">
    <name type="scientific">Pararhizobium polonicum</name>
    <dbReference type="NCBI Taxonomy" id="1612624"/>
    <lineage>
        <taxon>Bacteria</taxon>
        <taxon>Pseudomonadati</taxon>
        <taxon>Pseudomonadota</taxon>
        <taxon>Alphaproteobacteria</taxon>
        <taxon>Hyphomicrobiales</taxon>
        <taxon>Rhizobiaceae</taxon>
        <taxon>Rhizobium/Agrobacterium group</taxon>
        <taxon>Pararhizobium</taxon>
    </lineage>
</organism>
<dbReference type="InterPro" id="IPR015422">
    <property type="entry name" value="PyrdxlP-dep_Trfase_small"/>
</dbReference>
<dbReference type="AlphaFoldDB" id="A0A1C7NX17"/>
<feature type="domain" description="Aminotransferase class I/classII large" evidence="10">
    <location>
        <begin position="20"/>
        <end position="348"/>
    </location>
</feature>
<dbReference type="InterPro" id="IPR050106">
    <property type="entry name" value="HistidinolP_aminotransfase"/>
</dbReference>
<dbReference type="CDD" id="cd00609">
    <property type="entry name" value="AAT_like"/>
    <property type="match status" value="1"/>
</dbReference>
<keyword evidence="9" id="KW-0028">Amino-acid biosynthesis</keyword>
<evidence type="ECO:0000256" key="2">
    <source>
        <dbReference type="ARBA" id="ARBA00005011"/>
    </source>
</evidence>
<sequence>MHEASATVVPQGKPGGDPANWLRLNANESSYGASSEARKAVADMANTLERYPDPSSIALRTAIATHFGLPIDELICGNGSEAVVETIARCYARPGDEILFGRYSFIQYKIFAERLGATAVLAEETGFRTDIDTLLAAVTERTKIVFIANPNNPTATHVPAKELRRLRDGLRKDIVLVIDSAYAEFANAGDYSAGHELVAGTQNVIVARTFSKAYGLAALRVGWAHGPASLIRVLNRMKQIGNVNVLGQAAAIAALGAVEHLADVVAKTITTRRRTTGALTALGLDVLPSQGNFLCVRFPHGVSGSRSAFDQLMAKGIMVRKIEDYGLPEFLRISIGTDAEMDRVIAALSDYVQSTAA</sequence>
<evidence type="ECO:0000313" key="12">
    <source>
        <dbReference type="Proteomes" id="UP000093111"/>
    </source>
</evidence>
<dbReference type="GO" id="GO:0030170">
    <property type="term" value="F:pyridoxal phosphate binding"/>
    <property type="evidence" value="ECO:0007669"/>
    <property type="project" value="InterPro"/>
</dbReference>
<evidence type="ECO:0000256" key="6">
    <source>
        <dbReference type="ARBA" id="ARBA00022679"/>
    </source>
</evidence>
<dbReference type="Gene3D" id="3.90.1150.10">
    <property type="entry name" value="Aspartate Aminotransferase, domain 1"/>
    <property type="match status" value="1"/>
</dbReference>
<dbReference type="EMBL" id="LGLV01000014">
    <property type="protein sequence ID" value="OBZ93541.1"/>
    <property type="molecule type" value="Genomic_DNA"/>
</dbReference>
<evidence type="ECO:0000313" key="11">
    <source>
        <dbReference type="EMBL" id="OBZ93541.1"/>
    </source>
</evidence>
<comment type="subunit">
    <text evidence="4 9">Homodimer.</text>
</comment>
<comment type="catalytic activity">
    <reaction evidence="8 9">
        <text>L-histidinol phosphate + 2-oxoglutarate = 3-(imidazol-4-yl)-2-oxopropyl phosphate + L-glutamate</text>
        <dbReference type="Rhea" id="RHEA:23744"/>
        <dbReference type="ChEBI" id="CHEBI:16810"/>
        <dbReference type="ChEBI" id="CHEBI:29985"/>
        <dbReference type="ChEBI" id="CHEBI:57766"/>
        <dbReference type="ChEBI" id="CHEBI:57980"/>
        <dbReference type="EC" id="2.6.1.9"/>
    </reaction>
</comment>
<keyword evidence="7 9" id="KW-0663">Pyridoxal phosphate</keyword>
<dbReference type="InterPro" id="IPR015421">
    <property type="entry name" value="PyrdxlP-dep_Trfase_major"/>
</dbReference>
<dbReference type="STRING" id="1612624.ADU59_21935"/>
<keyword evidence="12" id="KW-1185">Reference proteome</keyword>
<evidence type="ECO:0000256" key="3">
    <source>
        <dbReference type="ARBA" id="ARBA00007970"/>
    </source>
</evidence>
<dbReference type="GO" id="GO:0004400">
    <property type="term" value="F:histidinol-phosphate transaminase activity"/>
    <property type="evidence" value="ECO:0007669"/>
    <property type="project" value="UniProtKB-UniRule"/>
</dbReference>
<dbReference type="HAMAP" id="MF_01023">
    <property type="entry name" value="HisC_aminotrans_2"/>
    <property type="match status" value="1"/>
</dbReference>
<proteinExistence type="inferred from homology"/>
<dbReference type="UniPathway" id="UPA00031">
    <property type="reaction ID" value="UER00012"/>
</dbReference>
<evidence type="ECO:0000256" key="1">
    <source>
        <dbReference type="ARBA" id="ARBA00001933"/>
    </source>
</evidence>
<comment type="similarity">
    <text evidence="3 9">Belongs to the class-II pyridoxal-phosphate-dependent aminotransferase family. Histidinol-phosphate aminotransferase subfamily.</text>
</comment>
<evidence type="ECO:0000256" key="8">
    <source>
        <dbReference type="ARBA" id="ARBA00047481"/>
    </source>
</evidence>
<dbReference type="PANTHER" id="PTHR43643">
    <property type="entry name" value="HISTIDINOL-PHOSPHATE AMINOTRANSFERASE 2"/>
    <property type="match status" value="1"/>
</dbReference>
<dbReference type="PATRIC" id="fig|1612624.7.peg.2052"/>
<dbReference type="InterPro" id="IPR005861">
    <property type="entry name" value="HisP_aminotrans"/>
</dbReference>
<comment type="pathway">
    <text evidence="2 9">Amino-acid biosynthesis; L-histidine biosynthesis; L-histidine from 5-phospho-alpha-D-ribose 1-diphosphate: step 7/9.</text>
</comment>
<keyword evidence="5 9" id="KW-0032">Aminotransferase</keyword>
<comment type="caution">
    <text evidence="11">The sequence shown here is derived from an EMBL/GenBank/DDBJ whole genome shotgun (WGS) entry which is preliminary data.</text>
</comment>
<dbReference type="SUPFAM" id="SSF53383">
    <property type="entry name" value="PLP-dependent transferases"/>
    <property type="match status" value="1"/>
</dbReference>
<gene>
    <name evidence="9" type="primary">hisC</name>
    <name evidence="11" type="ORF">ADU59_21935</name>
</gene>